<evidence type="ECO:0000256" key="1">
    <source>
        <dbReference type="SAM" id="MobiDB-lite"/>
    </source>
</evidence>
<gene>
    <name evidence="2" type="ORF">HMPREF1541_00907</name>
</gene>
<dbReference type="Proteomes" id="UP000030752">
    <property type="component" value="Unassembled WGS sequence"/>
</dbReference>
<feature type="compositionally biased region" description="Polar residues" evidence="1">
    <location>
        <begin position="15"/>
        <end position="24"/>
    </location>
</feature>
<reference evidence="2 3" key="1">
    <citation type="submission" date="2013-03" db="EMBL/GenBank/DDBJ databases">
        <title>The Genome Sequence of Phialophora europaea CBS 101466.</title>
        <authorList>
            <consortium name="The Broad Institute Genomics Platform"/>
            <person name="Cuomo C."/>
            <person name="de Hoog S."/>
            <person name="Gorbushina A."/>
            <person name="Walker B."/>
            <person name="Young S.K."/>
            <person name="Zeng Q."/>
            <person name="Gargeya S."/>
            <person name="Fitzgerald M."/>
            <person name="Haas B."/>
            <person name="Abouelleil A."/>
            <person name="Allen A.W."/>
            <person name="Alvarado L."/>
            <person name="Arachchi H.M."/>
            <person name="Berlin A.M."/>
            <person name="Chapman S.B."/>
            <person name="Gainer-Dewar J."/>
            <person name="Goldberg J."/>
            <person name="Griggs A."/>
            <person name="Gujja S."/>
            <person name="Hansen M."/>
            <person name="Howarth C."/>
            <person name="Imamovic A."/>
            <person name="Ireland A."/>
            <person name="Larimer J."/>
            <person name="McCowan C."/>
            <person name="Murphy C."/>
            <person name="Pearson M."/>
            <person name="Poon T.W."/>
            <person name="Priest M."/>
            <person name="Roberts A."/>
            <person name="Saif S."/>
            <person name="Shea T."/>
            <person name="Sisk P."/>
            <person name="Sykes S."/>
            <person name="Wortman J."/>
            <person name="Nusbaum C."/>
            <person name="Birren B."/>
        </authorList>
    </citation>
    <scope>NUCLEOTIDE SEQUENCE [LARGE SCALE GENOMIC DNA]</scope>
    <source>
        <strain evidence="2 3">CBS 101466</strain>
    </source>
</reference>
<evidence type="ECO:0000313" key="3">
    <source>
        <dbReference type="Proteomes" id="UP000030752"/>
    </source>
</evidence>
<feature type="compositionally biased region" description="Basic and acidic residues" evidence="1">
    <location>
        <begin position="68"/>
        <end position="82"/>
    </location>
</feature>
<dbReference type="eggNOG" id="ENOG502S854">
    <property type="taxonomic scope" value="Eukaryota"/>
</dbReference>
<proteinExistence type="predicted"/>
<dbReference type="HOGENOM" id="CLU_139257_2_0_1"/>
<dbReference type="OrthoDB" id="4357148at2759"/>
<feature type="region of interest" description="Disordered" evidence="1">
    <location>
        <begin position="1"/>
        <end position="103"/>
    </location>
</feature>
<accession>W2SFA0</accession>
<keyword evidence="3" id="KW-1185">Reference proteome</keyword>
<dbReference type="RefSeq" id="XP_008711430.1">
    <property type="nucleotide sequence ID" value="XM_008713208.1"/>
</dbReference>
<dbReference type="AlphaFoldDB" id="W2SFA0"/>
<dbReference type="GeneID" id="19968246"/>
<organism evidence="2 3">
    <name type="scientific">Cyphellophora europaea (strain CBS 101466)</name>
    <name type="common">Phialophora europaea</name>
    <dbReference type="NCBI Taxonomy" id="1220924"/>
    <lineage>
        <taxon>Eukaryota</taxon>
        <taxon>Fungi</taxon>
        <taxon>Dikarya</taxon>
        <taxon>Ascomycota</taxon>
        <taxon>Pezizomycotina</taxon>
        <taxon>Eurotiomycetes</taxon>
        <taxon>Chaetothyriomycetidae</taxon>
        <taxon>Chaetothyriales</taxon>
        <taxon>Cyphellophoraceae</taxon>
        <taxon>Cyphellophora</taxon>
    </lineage>
</organism>
<dbReference type="EMBL" id="KB822711">
    <property type="protein sequence ID" value="ETN46718.1"/>
    <property type="molecule type" value="Genomic_DNA"/>
</dbReference>
<sequence>MSAPQDNFQEEGSAPAQNDYQSRTGQKDHIPVQSDEANVEDPIDAETADSDAQLERDDADAIDTSNIVDERTRGATKSYREPGDDEGLGDPEDGRSRVAGGPN</sequence>
<feature type="compositionally biased region" description="Acidic residues" evidence="1">
    <location>
        <begin position="37"/>
        <end position="49"/>
    </location>
</feature>
<dbReference type="InParanoid" id="W2SFA0"/>
<evidence type="ECO:0008006" key="4">
    <source>
        <dbReference type="Google" id="ProtNLM"/>
    </source>
</evidence>
<name>W2SFA0_CYPE1</name>
<evidence type="ECO:0000313" key="2">
    <source>
        <dbReference type="EMBL" id="ETN46718.1"/>
    </source>
</evidence>
<protein>
    <recommendedName>
        <fullName evidence="4">Histone chaperone domain-containing protein</fullName>
    </recommendedName>
</protein>
<dbReference type="VEuPathDB" id="FungiDB:HMPREF1541_00907"/>